<dbReference type="Proteomes" id="UP000772434">
    <property type="component" value="Unassembled WGS sequence"/>
</dbReference>
<sequence>MHSSPFTGRVSQSPLNFLDQAFMTPPPSASLSSTKLTHRSPIEGTIKAEEREVCRPKVVDAMDVDSESVEKAEFSPDVDVDMPLATLTERRQKLTKVLLPNCAGFGKHFTTSKQEGRKKKDTSISMHFSVNQHQFTSIQNWNHRMIAPIHEDRRDTLCLSLACYLKAEMGKNPNYDELKPSWPRGNQLHLEITKQDGKTRSIPLAPPNASVLIPDGFVDIGFYIRLGENTIKLVQDGDLFAYVYCLHTHLPTLAQVQKLNQQIEKQEEWEAWCKNVSGPLDLPPSRFSTTRATGL</sequence>
<evidence type="ECO:0000313" key="2">
    <source>
        <dbReference type="Proteomes" id="UP000772434"/>
    </source>
</evidence>
<accession>A0A9P5PW71</accession>
<proteinExistence type="predicted"/>
<reference evidence="1" key="1">
    <citation type="submission" date="2020-11" db="EMBL/GenBank/DDBJ databases">
        <authorList>
            <consortium name="DOE Joint Genome Institute"/>
            <person name="Ahrendt S."/>
            <person name="Riley R."/>
            <person name="Andreopoulos W."/>
            <person name="Labutti K."/>
            <person name="Pangilinan J."/>
            <person name="Ruiz-Duenas F.J."/>
            <person name="Barrasa J.M."/>
            <person name="Sanchez-Garcia M."/>
            <person name="Camarero S."/>
            <person name="Miyauchi S."/>
            <person name="Serrano A."/>
            <person name="Linde D."/>
            <person name="Babiker R."/>
            <person name="Drula E."/>
            <person name="Ayuso-Fernandez I."/>
            <person name="Pacheco R."/>
            <person name="Padilla G."/>
            <person name="Ferreira P."/>
            <person name="Barriuso J."/>
            <person name="Kellner H."/>
            <person name="Castanera R."/>
            <person name="Alfaro M."/>
            <person name="Ramirez L."/>
            <person name="Pisabarro A.G."/>
            <person name="Kuo A."/>
            <person name="Tritt A."/>
            <person name="Lipzen A."/>
            <person name="He G."/>
            <person name="Yan M."/>
            <person name="Ng V."/>
            <person name="Cullen D."/>
            <person name="Martin F."/>
            <person name="Rosso M.-N."/>
            <person name="Henrissat B."/>
            <person name="Hibbett D."/>
            <person name="Martinez A.T."/>
            <person name="Grigoriev I.V."/>
        </authorList>
    </citation>
    <scope>NUCLEOTIDE SEQUENCE</scope>
    <source>
        <strain evidence="1">AH 40177</strain>
    </source>
</reference>
<organism evidence="1 2">
    <name type="scientific">Rhodocollybia butyracea</name>
    <dbReference type="NCBI Taxonomy" id="206335"/>
    <lineage>
        <taxon>Eukaryota</taxon>
        <taxon>Fungi</taxon>
        <taxon>Dikarya</taxon>
        <taxon>Basidiomycota</taxon>
        <taxon>Agaricomycotina</taxon>
        <taxon>Agaricomycetes</taxon>
        <taxon>Agaricomycetidae</taxon>
        <taxon>Agaricales</taxon>
        <taxon>Marasmiineae</taxon>
        <taxon>Omphalotaceae</taxon>
        <taxon>Rhodocollybia</taxon>
    </lineage>
</organism>
<evidence type="ECO:0000313" key="1">
    <source>
        <dbReference type="EMBL" id="KAF9070408.1"/>
    </source>
</evidence>
<keyword evidence="2" id="KW-1185">Reference proteome</keyword>
<dbReference type="OrthoDB" id="3040699at2759"/>
<dbReference type="EMBL" id="JADNRY010000041">
    <property type="protein sequence ID" value="KAF9070408.1"/>
    <property type="molecule type" value="Genomic_DNA"/>
</dbReference>
<protein>
    <submittedName>
        <fullName evidence="1">Uncharacterized protein</fullName>
    </submittedName>
</protein>
<dbReference type="AlphaFoldDB" id="A0A9P5PW71"/>
<name>A0A9P5PW71_9AGAR</name>
<comment type="caution">
    <text evidence="1">The sequence shown here is derived from an EMBL/GenBank/DDBJ whole genome shotgun (WGS) entry which is preliminary data.</text>
</comment>
<gene>
    <name evidence="1" type="ORF">BDP27DRAFT_1323994</name>
</gene>